<evidence type="ECO:0000256" key="3">
    <source>
        <dbReference type="ARBA" id="ARBA00012388"/>
    </source>
</evidence>
<protein>
    <recommendedName>
        <fullName evidence="3">polynucleotide adenylyltransferase</fullName>
        <ecNumber evidence="3">2.7.7.19</ecNumber>
    </recommendedName>
</protein>
<dbReference type="InterPro" id="IPR054708">
    <property type="entry name" value="MTPAP-like_central"/>
</dbReference>
<dbReference type="SUPFAM" id="SSF81301">
    <property type="entry name" value="Nucleotidyltransferase"/>
    <property type="match status" value="1"/>
</dbReference>
<feature type="domain" description="Poly(A) RNA polymerase mitochondrial-like central palm" evidence="9">
    <location>
        <begin position="115"/>
        <end position="246"/>
    </location>
</feature>
<dbReference type="Pfam" id="PF22600">
    <property type="entry name" value="MTPAP-like_central"/>
    <property type="match status" value="1"/>
</dbReference>
<dbReference type="GO" id="GO:0046872">
    <property type="term" value="F:metal ion binding"/>
    <property type="evidence" value="ECO:0007669"/>
    <property type="project" value="UniProtKB-KW"/>
</dbReference>
<keyword evidence="5" id="KW-0479">Metal-binding</keyword>
<dbReference type="Proteomes" id="UP001372834">
    <property type="component" value="Unassembled WGS sequence"/>
</dbReference>
<dbReference type="CDD" id="cd05402">
    <property type="entry name" value="NT_PAP_TUTase"/>
    <property type="match status" value="1"/>
</dbReference>
<feature type="compositionally biased region" description="Low complexity" evidence="7">
    <location>
        <begin position="439"/>
        <end position="448"/>
    </location>
</feature>
<dbReference type="FunFam" id="3.30.460.10:FF:000006">
    <property type="entry name" value="non-canonical poly(A) RNA polymerase PAPD5"/>
    <property type="match status" value="1"/>
</dbReference>
<dbReference type="InterPro" id="IPR045862">
    <property type="entry name" value="Trf4-like"/>
</dbReference>
<sequence>MDPAIGWFQPEHEGPAKELWLRIWESLKPTPIPSEMDKNEQGSKSLDFIPLETDDSNRGGKGHTAINGANGLKRCRENIASTYGMNINRDALIGRHGGTPWRTPGKRYLPGVLGLHDEIIEFYNYMSPKKCEHELRLKVVHKIENAIHELWPQAKVEVFGSFRTGLYLPTSDIDLVVIGCWPSLPLWKLEQKLLDNEIAEEHTIKVLDKASVPIIKLRDKESDVKVDISFNVSSGVKSAQLIKKYKKIFPVLAKLVLVLKQFLLQRDLNEVFTGGISSYSLILMTISFLQLHPRQDASRADVNLGVLLIEFMELYGHKFNYLRCGISVKDGGCYLSKEEVQKTMIDGHRSGFLCIEDPLTPGNDIGKSSYGALQVKQAFDYAYITLVQAVHPLNTFLDINKDSILGRIVRVTDDVIEYRAWIEKTFPLTSADNKNENDSLSSHSLSSSEHSESPYTVSDSDSESSSPIRDNNVKQIKATQSAAKEYGNRNERYWQNSGSPHHGQ</sequence>
<dbReference type="GO" id="GO:0031123">
    <property type="term" value="P:RNA 3'-end processing"/>
    <property type="evidence" value="ECO:0007669"/>
    <property type="project" value="TreeGrafter"/>
</dbReference>
<evidence type="ECO:0000259" key="9">
    <source>
        <dbReference type="Pfam" id="PF22600"/>
    </source>
</evidence>
<organism evidence="10 11">
    <name type="scientific">Polyplax serrata</name>
    <name type="common">Common mouse louse</name>
    <dbReference type="NCBI Taxonomy" id="468196"/>
    <lineage>
        <taxon>Eukaryota</taxon>
        <taxon>Metazoa</taxon>
        <taxon>Ecdysozoa</taxon>
        <taxon>Arthropoda</taxon>
        <taxon>Hexapoda</taxon>
        <taxon>Insecta</taxon>
        <taxon>Pterygota</taxon>
        <taxon>Neoptera</taxon>
        <taxon>Paraneoptera</taxon>
        <taxon>Psocodea</taxon>
        <taxon>Troctomorpha</taxon>
        <taxon>Phthiraptera</taxon>
        <taxon>Anoplura</taxon>
        <taxon>Polyplacidae</taxon>
        <taxon>Polyplax</taxon>
    </lineage>
</organism>
<evidence type="ECO:0000256" key="4">
    <source>
        <dbReference type="ARBA" id="ARBA00022679"/>
    </source>
</evidence>
<evidence type="ECO:0000256" key="5">
    <source>
        <dbReference type="ARBA" id="ARBA00022723"/>
    </source>
</evidence>
<dbReference type="GO" id="GO:0003729">
    <property type="term" value="F:mRNA binding"/>
    <property type="evidence" value="ECO:0007669"/>
    <property type="project" value="TreeGrafter"/>
</dbReference>
<dbReference type="PANTHER" id="PTHR23092">
    <property type="entry name" value="POLY(A) RNA POLYMERASE"/>
    <property type="match status" value="1"/>
</dbReference>
<dbReference type="Gene3D" id="1.10.1410.10">
    <property type="match status" value="1"/>
</dbReference>
<comment type="similarity">
    <text evidence="2">Belongs to the DNA polymerase type-B-like family.</text>
</comment>
<dbReference type="Gene3D" id="3.30.460.10">
    <property type="entry name" value="Beta Polymerase, domain 2"/>
    <property type="match status" value="1"/>
</dbReference>
<feature type="compositionally biased region" description="Polar residues" evidence="7">
    <location>
        <begin position="467"/>
        <end position="482"/>
    </location>
</feature>
<evidence type="ECO:0000256" key="2">
    <source>
        <dbReference type="ARBA" id="ARBA00008593"/>
    </source>
</evidence>
<dbReference type="SUPFAM" id="SSF81631">
    <property type="entry name" value="PAP/OAS1 substrate-binding domain"/>
    <property type="match status" value="1"/>
</dbReference>
<feature type="region of interest" description="Disordered" evidence="7">
    <location>
        <begin position="432"/>
        <end position="504"/>
    </location>
</feature>
<evidence type="ECO:0000313" key="11">
    <source>
        <dbReference type="Proteomes" id="UP001372834"/>
    </source>
</evidence>
<evidence type="ECO:0000259" key="8">
    <source>
        <dbReference type="Pfam" id="PF03828"/>
    </source>
</evidence>
<reference evidence="10 11" key="1">
    <citation type="submission" date="2023-10" db="EMBL/GenBank/DDBJ databases">
        <title>Genomes of two closely related lineages of the louse Polyplax serrata with different host specificities.</title>
        <authorList>
            <person name="Martinu J."/>
            <person name="Tarabai H."/>
            <person name="Stefka J."/>
            <person name="Hypsa V."/>
        </authorList>
    </citation>
    <scope>NUCLEOTIDE SEQUENCE [LARGE SCALE GENOMIC DNA]</scope>
    <source>
        <strain evidence="10">HR10_N</strain>
    </source>
</reference>
<dbReference type="AlphaFoldDB" id="A0AAN8PLW0"/>
<dbReference type="GO" id="GO:0005730">
    <property type="term" value="C:nucleolus"/>
    <property type="evidence" value="ECO:0007669"/>
    <property type="project" value="TreeGrafter"/>
</dbReference>
<dbReference type="InterPro" id="IPR043519">
    <property type="entry name" value="NT_sf"/>
</dbReference>
<evidence type="ECO:0000256" key="1">
    <source>
        <dbReference type="ARBA" id="ARBA00001936"/>
    </source>
</evidence>
<dbReference type="EMBL" id="JAWJWE010000003">
    <property type="protein sequence ID" value="KAK6638873.1"/>
    <property type="molecule type" value="Genomic_DNA"/>
</dbReference>
<dbReference type="GO" id="GO:0031499">
    <property type="term" value="C:TRAMP complex"/>
    <property type="evidence" value="ECO:0007669"/>
    <property type="project" value="TreeGrafter"/>
</dbReference>
<keyword evidence="4" id="KW-0808">Transferase</keyword>
<evidence type="ECO:0000256" key="7">
    <source>
        <dbReference type="SAM" id="MobiDB-lite"/>
    </source>
</evidence>
<feature type="domain" description="PAP-associated" evidence="8">
    <location>
        <begin position="303"/>
        <end position="363"/>
    </location>
</feature>
<feature type="compositionally biased region" description="Polar residues" evidence="7">
    <location>
        <begin position="493"/>
        <end position="504"/>
    </location>
</feature>
<dbReference type="Pfam" id="PF03828">
    <property type="entry name" value="PAP_assoc"/>
    <property type="match status" value="1"/>
</dbReference>
<proteinExistence type="inferred from homology"/>
<comment type="caution">
    <text evidence="10">The sequence shown here is derived from an EMBL/GenBank/DDBJ whole genome shotgun (WGS) entry which is preliminary data.</text>
</comment>
<dbReference type="EC" id="2.7.7.19" evidence="3"/>
<dbReference type="InterPro" id="IPR002058">
    <property type="entry name" value="PAP_assoc"/>
</dbReference>
<dbReference type="GO" id="GO:1990817">
    <property type="term" value="F:poly(A) RNA polymerase activity"/>
    <property type="evidence" value="ECO:0007669"/>
    <property type="project" value="UniProtKB-EC"/>
</dbReference>
<comment type="cofactor">
    <cofactor evidence="1">
        <name>Mn(2+)</name>
        <dbReference type="ChEBI" id="CHEBI:29035"/>
    </cofactor>
</comment>
<keyword evidence="6" id="KW-0460">Magnesium</keyword>
<gene>
    <name evidence="10" type="ORF">RUM43_007143</name>
</gene>
<accession>A0AAN8PLW0</accession>
<dbReference type="FunFam" id="1.10.1410.10:FF:000003">
    <property type="entry name" value="non-canonical poly(A) RNA polymerase PAPD7"/>
    <property type="match status" value="1"/>
</dbReference>
<evidence type="ECO:0000256" key="6">
    <source>
        <dbReference type="ARBA" id="ARBA00022842"/>
    </source>
</evidence>
<name>A0AAN8PLW0_POLSC</name>
<dbReference type="GO" id="GO:0043634">
    <property type="term" value="P:polyadenylation-dependent ncRNA catabolic process"/>
    <property type="evidence" value="ECO:0007669"/>
    <property type="project" value="TreeGrafter"/>
</dbReference>
<evidence type="ECO:0000313" key="10">
    <source>
        <dbReference type="EMBL" id="KAK6638873.1"/>
    </source>
</evidence>
<dbReference type="PANTHER" id="PTHR23092:SF15">
    <property type="entry name" value="INACTIVE NON-CANONICAL POLY(A) RNA POLYMERASE PROTEIN TRF4-2-RELATED"/>
    <property type="match status" value="1"/>
</dbReference>